<dbReference type="InterPro" id="IPR029903">
    <property type="entry name" value="RmlD-like-bd"/>
</dbReference>
<comment type="cofactor">
    <cofactor evidence="6">
        <name>Mg(2+)</name>
        <dbReference type="ChEBI" id="CHEBI:18420"/>
    </cofactor>
    <text evidence="6">Binds 1 Mg(2+) ion per monomer.</text>
</comment>
<reference evidence="8 9" key="2">
    <citation type="submission" date="2020-03" db="EMBL/GenBank/DDBJ databases">
        <title>Rahnella aceri sp. nov., isoated from traditional Jeju Makgeolli.</title>
        <authorList>
            <person name="Kim I.S."/>
            <person name="Jeon D."/>
        </authorList>
    </citation>
    <scope>NUCLEOTIDE SEQUENCE [LARGE SCALE GENOMIC DNA]</scope>
    <source>
        <strain evidence="8 9">Lac-M11</strain>
    </source>
</reference>
<dbReference type="RefSeq" id="WP_165057022.1">
    <property type="nucleotide sequence ID" value="NZ_JAADJS010000001.1"/>
</dbReference>
<dbReference type="UniPathway" id="UPA00281"/>
<evidence type="ECO:0000256" key="4">
    <source>
        <dbReference type="ARBA" id="ARBA00017099"/>
    </source>
</evidence>
<evidence type="ECO:0000256" key="1">
    <source>
        <dbReference type="ARBA" id="ARBA00004781"/>
    </source>
</evidence>
<dbReference type="GO" id="GO:0005829">
    <property type="term" value="C:cytosol"/>
    <property type="evidence" value="ECO:0007669"/>
    <property type="project" value="TreeGrafter"/>
</dbReference>
<evidence type="ECO:0000256" key="2">
    <source>
        <dbReference type="ARBA" id="ARBA00010944"/>
    </source>
</evidence>
<comment type="caution">
    <text evidence="8">The sequence shown here is derived from an EMBL/GenBank/DDBJ whole genome shotgun (WGS) entry which is preliminary data.</text>
</comment>
<dbReference type="GO" id="GO:0009243">
    <property type="term" value="P:O antigen biosynthetic process"/>
    <property type="evidence" value="ECO:0007669"/>
    <property type="project" value="UniProtKB-UniPathway"/>
</dbReference>
<comment type="function">
    <text evidence="6">Catalyzes the reduction of dTDP-6-deoxy-L-lyxo-4-hexulose to yield dTDP-L-rhamnose.</text>
</comment>
<protein>
    <recommendedName>
        <fullName evidence="4 6">dTDP-4-dehydrorhamnose reductase</fullName>
        <ecNumber evidence="3 6">1.1.1.133</ecNumber>
    </recommendedName>
</protein>
<dbReference type="SUPFAM" id="SSF51735">
    <property type="entry name" value="NAD(P)-binding Rossmann-fold domains"/>
    <property type="match status" value="1"/>
</dbReference>
<dbReference type="Pfam" id="PF04321">
    <property type="entry name" value="RmlD_sub_bind"/>
    <property type="match status" value="1"/>
</dbReference>
<accession>A0A6M2AXJ8</accession>
<keyword evidence="6" id="KW-0521">NADP</keyword>
<name>A0A6M2AXJ8_9GAMM</name>
<dbReference type="PANTHER" id="PTHR10491">
    <property type="entry name" value="DTDP-4-DEHYDRORHAMNOSE REDUCTASE"/>
    <property type="match status" value="1"/>
</dbReference>
<keyword evidence="9" id="KW-1185">Reference proteome</keyword>
<dbReference type="InterPro" id="IPR005913">
    <property type="entry name" value="dTDP_dehydrorham_reduct"/>
</dbReference>
<evidence type="ECO:0000313" key="9">
    <source>
        <dbReference type="Proteomes" id="UP000476696"/>
    </source>
</evidence>
<dbReference type="UniPathway" id="UPA00124"/>
<evidence type="ECO:0000256" key="5">
    <source>
        <dbReference type="ARBA" id="ARBA00048200"/>
    </source>
</evidence>
<dbReference type="EMBL" id="JAADJS010000001">
    <property type="protein sequence ID" value="NGX85670.1"/>
    <property type="molecule type" value="Genomic_DNA"/>
</dbReference>
<comment type="catalytic activity">
    <reaction evidence="5 6">
        <text>dTDP-beta-L-rhamnose + NADP(+) = dTDP-4-dehydro-beta-L-rhamnose + NADPH + H(+)</text>
        <dbReference type="Rhea" id="RHEA:21796"/>
        <dbReference type="ChEBI" id="CHEBI:15378"/>
        <dbReference type="ChEBI" id="CHEBI:57510"/>
        <dbReference type="ChEBI" id="CHEBI:57783"/>
        <dbReference type="ChEBI" id="CHEBI:58349"/>
        <dbReference type="ChEBI" id="CHEBI:62830"/>
        <dbReference type="EC" id="1.1.1.133"/>
    </reaction>
</comment>
<organism evidence="8 9">
    <name type="scientific">Rahnella contaminans</name>
    <dbReference type="NCBI Taxonomy" id="2703882"/>
    <lineage>
        <taxon>Bacteria</taxon>
        <taxon>Pseudomonadati</taxon>
        <taxon>Pseudomonadota</taxon>
        <taxon>Gammaproteobacteria</taxon>
        <taxon>Enterobacterales</taxon>
        <taxon>Yersiniaceae</taxon>
        <taxon>Rahnella</taxon>
    </lineage>
</organism>
<dbReference type="NCBIfam" id="TIGR01214">
    <property type="entry name" value="rmlD"/>
    <property type="match status" value="1"/>
</dbReference>
<evidence type="ECO:0000313" key="8">
    <source>
        <dbReference type="EMBL" id="NGX85670.1"/>
    </source>
</evidence>
<sequence>MRVLLTGAEGQLGRCFSDRAGDLLEVLATDRKQLDITDIDAVQKIINDFNPDAIVNAAAYTAVDKAESDYDAAYAINCHAVKNLASQASKLNIPFIHVSTDYVFNGESKIAYNESDECDPKSVYGATKRAGELEALQSPKGIVIRTSWVFSEYGNNFVKTMLRLGVQRDALSIVGDQYGCPTYAGDLAQAILTMLATPNFMPGLYHCSGDESVSWYQFAQSIFNTAHASASYPRIPVLSSITTDEYPTPAARPRYSVMNTNKLNAAGIAPGDWKKQLERVIPKILKEVSV</sequence>
<evidence type="ECO:0000256" key="6">
    <source>
        <dbReference type="RuleBase" id="RU364082"/>
    </source>
</evidence>
<dbReference type="GO" id="GO:0008831">
    <property type="term" value="F:dTDP-4-dehydrorhamnose reductase activity"/>
    <property type="evidence" value="ECO:0007669"/>
    <property type="project" value="UniProtKB-EC"/>
</dbReference>
<comment type="similarity">
    <text evidence="2 6">Belongs to the dTDP-4-dehydrorhamnose reductase family.</text>
</comment>
<reference evidence="8 9" key="1">
    <citation type="submission" date="2020-01" db="EMBL/GenBank/DDBJ databases">
        <authorList>
            <person name="Lee S.D."/>
        </authorList>
    </citation>
    <scope>NUCLEOTIDE SEQUENCE [LARGE SCALE GENOMIC DNA]</scope>
    <source>
        <strain evidence="8 9">Lac-M11</strain>
    </source>
</reference>
<comment type="pathway">
    <text evidence="1 6">Carbohydrate biosynthesis; dTDP-L-rhamnose biosynthesis.</text>
</comment>
<feature type="domain" description="RmlD-like substrate binding" evidence="7">
    <location>
        <begin position="1"/>
        <end position="283"/>
    </location>
</feature>
<evidence type="ECO:0000256" key="3">
    <source>
        <dbReference type="ARBA" id="ARBA00012929"/>
    </source>
</evidence>
<keyword evidence="6 8" id="KW-0560">Oxidoreductase</keyword>
<dbReference type="Proteomes" id="UP000476696">
    <property type="component" value="Unassembled WGS sequence"/>
</dbReference>
<dbReference type="Gene3D" id="3.40.50.720">
    <property type="entry name" value="NAD(P)-binding Rossmann-like Domain"/>
    <property type="match status" value="1"/>
</dbReference>
<evidence type="ECO:0000259" key="7">
    <source>
        <dbReference type="Pfam" id="PF04321"/>
    </source>
</evidence>
<gene>
    <name evidence="8" type="primary">rfbD</name>
    <name evidence="8" type="ORF">GW579_01045</name>
</gene>
<dbReference type="GO" id="GO:0019305">
    <property type="term" value="P:dTDP-rhamnose biosynthetic process"/>
    <property type="evidence" value="ECO:0007669"/>
    <property type="project" value="UniProtKB-UniPathway"/>
</dbReference>
<dbReference type="InterPro" id="IPR036291">
    <property type="entry name" value="NAD(P)-bd_dom_sf"/>
</dbReference>
<dbReference type="CDD" id="cd05254">
    <property type="entry name" value="dTDP_HR_like_SDR_e"/>
    <property type="match status" value="1"/>
</dbReference>
<dbReference type="Gene3D" id="3.90.25.10">
    <property type="entry name" value="UDP-galactose 4-epimerase, domain 1"/>
    <property type="match status" value="1"/>
</dbReference>
<dbReference type="AlphaFoldDB" id="A0A6M2AXJ8"/>
<proteinExistence type="inferred from homology"/>
<dbReference type="PANTHER" id="PTHR10491:SF4">
    <property type="entry name" value="METHIONINE ADENOSYLTRANSFERASE 2 SUBUNIT BETA"/>
    <property type="match status" value="1"/>
</dbReference>
<dbReference type="EC" id="1.1.1.133" evidence="3 6"/>